<dbReference type="Gene3D" id="3.30.1330.30">
    <property type="match status" value="1"/>
</dbReference>
<dbReference type="GO" id="GO:0005840">
    <property type="term" value="C:ribosome"/>
    <property type="evidence" value="ECO:0007669"/>
    <property type="project" value="UniProtKB-KW"/>
</dbReference>
<evidence type="ECO:0000313" key="1">
    <source>
        <dbReference type="EMBL" id="MEQ2510164.1"/>
    </source>
</evidence>
<keyword evidence="1" id="KW-0689">Ribosomal protein</keyword>
<protein>
    <submittedName>
        <fullName evidence="1">50S ribosomal protein L7</fullName>
    </submittedName>
</protein>
<sequence>MEQNKSLGLLSLARKGGNIVLGEEQAGAAARASRARLMLLASDAGGHTVRRAKSFVAGTAQPLLTLPYTRDELGDALGTTSCAIAAITDVQLALAFVKTLGEPEKYADLLQELDERVKRVEKRRAEEKAHRRNVRHGKS</sequence>
<organism evidence="1 2">
    <name type="scientific">Faecousia intestinalis</name>
    <dbReference type="NCBI Taxonomy" id="3133167"/>
    <lineage>
        <taxon>Bacteria</taxon>
        <taxon>Bacillati</taxon>
        <taxon>Bacillota</taxon>
        <taxon>Clostridia</taxon>
        <taxon>Eubacteriales</taxon>
        <taxon>Oscillospiraceae</taxon>
        <taxon>Faecousia</taxon>
    </lineage>
</organism>
<comment type="caution">
    <text evidence="1">The sequence shown here is derived from an EMBL/GenBank/DDBJ whole genome shotgun (WGS) entry which is preliminary data.</text>
</comment>
<accession>A0ABV1G4L8</accession>
<dbReference type="RefSeq" id="WP_349134870.1">
    <property type="nucleotide sequence ID" value="NZ_JBBMFF010000128.1"/>
</dbReference>
<dbReference type="Proteomes" id="UP001491552">
    <property type="component" value="Unassembled WGS sequence"/>
</dbReference>
<keyword evidence="1" id="KW-0687">Ribonucleoprotein</keyword>
<dbReference type="InterPro" id="IPR029064">
    <property type="entry name" value="Ribosomal_eL30-like_sf"/>
</dbReference>
<name>A0ABV1G4L8_9FIRM</name>
<dbReference type="EMBL" id="JBBMFF010000128">
    <property type="protein sequence ID" value="MEQ2510164.1"/>
    <property type="molecule type" value="Genomic_DNA"/>
</dbReference>
<evidence type="ECO:0000313" key="2">
    <source>
        <dbReference type="Proteomes" id="UP001491552"/>
    </source>
</evidence>
<keyword evidence="2" id="KW-1185">Reference proteome</keyword>
<proteinExistence type="predicted"/>
<gene>
    <name evidence="1" type="ORF">WMO66_02690</name>
</gene>
<dbReference type="SUPFAM" id="SSF55315">
    <property type="entry name" value="L30e-like"/>
    <property type="match status" value="1"/>
</dbReference>
<reference evidence="1 2" key="1">
    <citation type="submission" date="2024-03" db="EMBL/GenBank/DDBJ databases">
        <title>Human intestinal bacterial collection.</title>
        <authorList>
            <person name="Pauvert C."/>
            <person name="Hitch T.C.A."/>
            <person name="Clavel T."/>
        </authorList>
    </citation>
    <scope>NUCLEOTIDE SEQUENCE [LARGE SCALE GENOMIC DNA]</scope>
    <source>
        <strain evidence="1 2">CLA-AA-H192</strain>
    </source>
</reference>